<reference evidence="2" key="1">
    <citation type="submission" date="2020-09" db="EMBL/GenBank/DDBJ databases">
        <title>The genome sequence of strain Labrenzia suaedae 4C16A.</title>
        <authorList>
            <person name="Liu Y."/>
        </authorList>
    </citation>
    <scope>NUCLEOTIDE SEQUENCE [LARGE SCALE GENOMIC DNA]</scope>
    <source>
        <strain evidence="2">4C16A</strain>
    </source>
</reference>
<evidence type="ECO:0000313" key="1">
    <source>
        <dbReference type="EMBL" id="MBD8893105.1"/>
    </source>
</evidence>
<reference evidence="1 2" key="2">
    <citation type="journal article" date="2021" name="Int. J. Syst. Evol. Microbiol.">
        <title>Roseibium litorale sp. nov., isolated from a tidal flat sediment and proposal for the reclassification of Labrenzia polysiphoniae as Roseibium polysiphoniae comb. nov.</title>
        <authorList>
            <person name="Liu Y."/>
            <person name="Pei T."/>
            <person name="Du J."/>
            <person name="Chao M."/>
            <person name="Deng M.R."/>
            <person name="Zhu H."/>
        </authorList>
    </citation>
    <scope>NUCLEOTIDE SEQUENCE [LARGE SCALE GENOMIC DNA]</scope>
    <source>
        <strain evidence="1 2">4C16A</strain>
    </source>
</reference>
<keyword evidence="2" id="KW-1185">Reference proteome</keyword>
<dbReference type="EMBL" id="JACYXI010000011">
    <property type="protein sequence ID" value="MBD8893105.1"/>
    <property type="molecule type" value="Genomic_DNA"/>
</dbReference>
<evidence type="ECO:0008006" key="3">
    <source>
        <dbReference type="Google" id="ProtNLM"/>
    </source>
</evidence>
<dbReference type="Proteomes" id="UP000632063">
    <property type="component" value="Unassembled WGS sequence"/>
</dbReference>
<name>A0ABR9CQJ6_9HYPH</name>
<sequence>MTSGAPDPFIDDERKGPEPFAVGFRRASGEAIVYGGLLIGAGLLVPALLTGHEILALCSLVPVLTALWHFPMIDRSQPQLGANGDGLFVERLGFLDWSTIRSLELRRTAVRNIELVTLAVRLTRPVEQAVAKPQAFPFWKNLMLRNWSAQPQEDGNTLLLVRLDTLTGKPDDILSRIKAYRPM</sequence>
<comment type="caution">
    <text evidence="1">The sequence shown here is derived from an EMBL/GenBank/DDBJ whole genome shotgun (WGS) entry which is preliminary data.</text>
</comment>
<dbReference type="RefSeq" id="WP_192149233.1">
    <property type="nucleotide sequence ID" value="NZ_JACYXI010000011.1"/>
</dbReference>
<gene>
    <name evidence="1" type="ORF">IG616_16300</name>
</gene>
<protein>
    <recommendedName>
        <fullName evidence="3">DUF2244 domain-containing protein</fullName>
    </recommendedName>
</protein>
<organism evidence="1 2">
    <name type="scientific">Roseibium litorale</name>
    <dbReference type="NCBI Taxonomy" id="2803841"/>
    <lineage>
        <taxon>Bacteria</taxon>
        <taxon>Pseudomonadati</taxon>
        <taxon>Pseudomonadota</taxon>
        <taxon>Alphaproteobacteria</taxon>
        <taxon>Hyphomicrobiales</taxon>
        <taxon>Stappiaceae</taxon>
        <taxon>Roseibium</taxon>
    </lineage>
</organism>
<evidence type="ECO:0000313" key="2">
    <source>
        <dbReference type="Proteomes" id="UP000632063"/>
    </source>
</evidence>
<accession>A0ABR9CQJ6</accession>
<proteinExistence type="predicted"/>